<evidence type="ECO:0000256" key="3">
    <source>
        <dbReference type="ARBA" id="ARBA00022729"/>
    </source>
</evidence>
<dbReference type="PROSITE" id="PS51257">
    <property type="entry name" value="PROKAR_LIPOPROTEIN"/>
    <property type="match status" value="1"/>
</dbReference>
<evidence type="ECO:0000313" key="8">
    <source>
        <dbReference type="Proteomes" id="UP000027931"/>
    </source>
</evidence>
<evidence type="ECO:0000256" key="2">
    <source>
        <dbReference type="ARBA" id="ARBA00022448"/>
    </source>
</evidence>
<accession>A0A074M6M6</accession>
<evidence type="ECO:0000313" key="7">
    <source>
        <dbReference type="EMBL" id="KEO81617.1"/>
    </source>
</evidence>
<dbReference type="GO" id="GO:0007155">
    <property type="term" value="P:cell adhesion"/>
    <property type="evidence" value="ECO:0007669"/>
    <property type="project" value="InterPro"/>
</dbReference>
<dbReference type="InterPro" id="IPR006127">
    <property type="entry name" value="ZnuA-like"/>
</dbReference>
<proteinExistence type="inferred from homology"/>
<evidence type="ECO:0000256" key="4">
    <source>
        <dbReference type="RuleBase" id="RU003512"/>
    </source>
</evidence>
<keyword evidence="8" id="KW-1185">Reference proteome</keyword>
<dbReference type="GO" id="GO:0030001">
    <property type="term" value="P:metal ion transport"/>
    <property type="evidence" value="ECO:0007669"/>
    <property type="project" value="InterPro"/>
</dbReference>
<dbReference type="eggNOG" id="COG0803">
    <property type="taxonomic scope" value="Bacteria"/>
</dbReference>
<dbReference type="RefSeq" id="WP_038092631.1">
    <property type="nucleotide sequence ID" value="NZ_JMIR01000034.1"/>
</dbReference>
<dbReference type="OrthoDB" id="9810636at2"/>
<dbReference type="InterPro" id="IPR050492">
    <property type="entry name" value="Bact_metal-bind_prot9"/>
</dbReference>
<dbReference type="EMBL" id="JMIR01000034">
    <property type="protein sequence ID" value="KEO81617.1"/>
    <property type="molecule type" value="Genomic_DNA"/>
</dbReference>
<keyword evidence="2 4" id="KW-0813">Transport</keyword>
<evidence type="ECO:0008006" key="9">
    <source>
        <dbReference type="Google" id="ProtNLM"/>
    </source>
</evidence>
<dbReference type="Proteomes" id="UP000027931">
    <property type="component" value="Unassembled WGS sequence"/>
</dbReference>
<comment type="caution">
    <text evidence="7">The sequence shown here is derived from an EMBL/GenBank/DDBJ whole genome shotgun (WGS) entry which is preliminary data.</text>
</comment>
<dbReference type="AlphaFoldDB" id="A0A074M6M6"/>
<reference evidence="7 8" key="1">
    <citation type="journal article" date="2013" name="Int. J. Syst. Evol. Microbiol.">
        <title>Tumebacillus flagellatus sp. nov., an alpha-amylase/pullulanase-producing bacterium isolated from cassava wastewater.</title>
        <authorList>
            <person name="Wang Q."/>
            <person name="Xie N."/>
            <person name="Qin Y."/>
            <person name="Shen N."/>
            <person name="Zhu J."/>
            <person name="Mi H."/>
            <person name="Huang R."/>
        </authorList>
    </citation>
    <scope>NUCLEOTIDE SEQUENCE [LARGE SCALE GENOMIC DNA]</scope>
    <source>
        <strain evidence="7 8">GST4</strain>
    </source>
</reference>
<keyword evidence="3 6" id="KW-0732">Signal</keyword>
<dbReference type="Gene3D" id="3.40.50.1980">
    <property type="entry name" value="Nitrogenase molybdenum iron protein domain"/>
    <property type="match status" value="2"/>
</dbReference>
<evidence type="ECO:0000256" key="1">
    <source>
        <dbReference type="ARBA" id="ARBA00011028"/>
    </source>
</evidence>
<keyword evidence="5" id="KW-0175">Coiled coil</keyword>
<dbReference type="InterPro" id="IPR006128">
    <property type="entry name" value="Lipoprotein_PsaA-like"/>
</dbReference>
<evidence type="ECO:0000256" key="6">
    <source>
        <dbReference type="SAM" id="SignalP"/>
    </source>
</evidence>
<organism evidence="7 8">
    <name type="scientific">Tumebacillus flagellatus</name>
    <dbReference type="NCBI Taxonomy" id="1157490"/>
    <lineage>
        <taxon>Bacteria</taxon>
        <taxon>Bacillati</taxon>
        <taxon>Bacillota</taxon>
        <taxon>Bacilli</taxon>
        <taxon>Bacillales</taxon>
        <taxon>Alicyclobacillaceae</taxon>
        <taxon>Tumebacillus</taxon>
    </lineage>
</organism>
<protein>
    <recommendedName>
        <fullName evidence="9">ABC transporter substrate-binding protein</fullName>
    </recommendedName>
</protein>
<dbReference type="PRINTS" id="PR00690">
    <property type="entry name" value="ADHESNFAMILY"/>
</dbReference>
<dbReference type="PANTHER" id="PTHR42953:SF3">
    <property type="entry name" value="HIGH-AFFINITY ZINC UPTAKE SYSTEM PROTEIN ZNUA"/>
    <property type="match status" value="1"/>
</dbReference>
<dbReference type="STRING" id="1157490.EL26_19775"/>
<feature type="signal peptide" evidence="6">
    <location>
        <begin position="1"/>
        <end position="26"/>
    </location>
</feature>
<feature type="chain" id="PRO_5039229101" description="ABC transporter substrate-binding protein" evidence="6">
    <location>
        <begin position="27"/>
        <end position="317"/>
    </location>
</feature>
<dbReference type="GO" id="GO:0046872">
    <property type="term" value="F:metal ion binding"/>
    <property type="evidence" value="ECO:0007669"/>
    <property type="project" value="InterPro"/>
</dbReference>
<evidence type="ECO:0000256" key="5">
    <source>
        <dbReference type="SAM" id="Coils"/>
    </source>
</evidence>
<dbReference type="PANTHER" id="PTHR42953">
    <property type="entry name" value="HIGH-AFFINITY ZINC UPTAKE SYSTEM PROTEIN ZNUA-RELATED"/>
    <property type="match status" value="1"/>
</dbReference>
<name>A0A074M6M6_9BACL</name>
<feature type="coiled-coil region" evidence="5">
    <location>
        <begin position="179"/>
        <end position="206"/>
    </location>
</feature>
<comment type="similarity">
    <text evidence="1 4">Belongs to the bacterial solute-binding protein 9 family.</text>
</comment>
<gene>
    <name evidence="7" type="ORF">EL26_19775</name>
</gene>
<dbReference type="SUPFAM" id="SSF53807">
    <property type="entry name" value="Helical backbone' metal receptor"/>
    <property type="match status" value="1"/>
</dbReference>
<sequence length="317" mass="36411">MKKRWLKSLTYTALGVGLVMTTVLTAGCDTATVSSGDKVKVYTTMMAESDFVKQIGKEHVVVDTWVPNGVNVWQWAPTLADQKNLESANLFIRNGVNVEDRYWNDVETNMKEKNKGLLIVDASKGIDKLDLLEFINPDVTDEERNKPRKDPYYYLDPVNAKKEVDTIEAALEKKAPSYKEDFKKNAEEYKKRLDELDKQYRDTLSKVKHKEIVSPYPAYQYLAKEYGLKYYVPDTFTAMKFPQDDEAKGNAIKDDLAKHDIKAVFFQQEAAPRVQEFMGWMGYKSGILESYEGKQDKTYIETMQDNLNQLEAGLNLE</sequence>
<dbReference type="Pfam" id="PF01297">
    <property type="entry name" value="ZnuA"/>
    <property type="match status" value="1"/>
</dbReference>